<sequence length="1109" mass="125679">MSYNLTLQQQQQKNIACAFLGQNIKTAIAILNCILARQLCFEDPSCSAILEIIPRVCGPVPVACSTVTVTKCQAALRTLQAFPFFRPTCLCKEPGADPDCNYFRDFLFDHPCGFVLKKEKDPYPVDALPTCNHALSVCQQERKCIKLFEDFKLHCKVRDNKCKMEDKNLCHEAWTNLRMSPMFGCICPNNHMKKRCDKIFSVVNHNPCVDLLPSTLDENSGTATNSVYPLFPSDIEEAPPKKYPYTFPYFLYPPKKIPYALASHRPSYDATIYAYNISSHYAEFDEMSTINNYNYNEHEHLHKHNLHQYTPISSNNYENKEHHSTASNKNNLHHQHSHIKFNTNKHEYEGNDTSTSSTSNFKYPFDHEWRREQYKIQRAKIVKTMRVDDNYHRILDANTALIDTHLIAPSHSYYPHHFKTILYPYNFTSSTYVHNNNYPMDNITTGFNYGSSEQNSRQTIIGGYDDIDDPDKDIVDIINFQSTCQIALDACRRDSMCYSTLQPMLMHCDVDRCNRQVCMETIQTFYRTAHVNLTSDVAFCLCRKTDNRHDTCKLAQEKLHPNCAERPDEDTSKPATNGIGYSQPQACHIVAEACREDPSCRDKLEHFEQSCAVDSVTKKCAGKTTLCRKALIGILGTPLRTSCACQGTDLSQLYDCLGWQRLLWLNPCVVDAQKEYHVQRLTEMGLLITTTTPRVTTTTSTTTTTRAPVIKKTTTTTTTTTTTSSPYTYNRRPPSQQPPPPPPIHKHHPTPTFVDTNTIDKNFDIHYSKGGQHDKDFSEPNQYDVSSHDTYGPDNFGTVAGGGFETETPIVSGIGAGQEGDDNLQAIITSTFLPTTTTVETTTKPPKYCMVQRPHQPDQRIEEGKSRRLYLAEDPECSELCTCSESLTVSCHALCVPLAPCRTALAYYSHAAPAYQAYRGRCLCYSGRFICMRPPPGEYALPNGVFLLLGYSSTDEALLRPHTNLGIQDAVRALQQYVIKHVDNQTSCTLTLYNMTDENIILSVRLPHDSKAKAVSLLKQEKAQCKPVMETVSHHINSQFIELSAHRLLSIFKMAEVQVIMQTINRAAFSIQQSSMSIIIMLFLSICPIVRWLNTGWGFHNYLRDMIPA</sequence>
<comment type="similarity">
    <text evidence="2">Belongs to the GDNFR family.</text>
</comment>
<feature type="compositionally biased region" description="Low complexity" evidence="8">
    <location>
        <begin position="697"/>
        <end position="723"/>
    </location>
</feature>
<dbReference type="InterPro" id="IPR059035">
    <property type="entry name" value="Fn1_3"/>
</dbReference>
<dbReference type="InterPro" id="IPR016017">
    <property type="entry name" value="GDNF/GAS1"/>
</dbReference>
<gene>
    <name evidence="10" type="primary">CSON012400</name>
</gene>
<dbReference type="Pfam" id="PF25537">
    <property type="entry name" value="DUF7921"/>
    <property type="match status" value="1"/>
</dbReference>
<dbReference type="PANTHER" id="PTHR10269">
    <property type="entry name" value="GDNF RECEPTOR ALPHA"/>
    <property type="match status" value="1"/>
</dbReference>
<dbReference type="InterPro" id="IPR003438">
    <property type="entry name" value="GDNF_rcpt"/>
</dbReference>
<dbReference type="InterPro" id="IPR057681">
    <property type="entry name" value="DUF7921"/>
</dbReference>
<evidence type="ECO:0000256" key="4">
    <source>
        <dbReference type="ARBA" id="ARBA00022729"/>
    </source>
</evidence>
<protein>
    <submittedName>
        <fullName evidence="10">CSON012400 protein</fullName>
    </submittedName>
</protein>
<organism evidence="10">
    <name type="scientific">Culicoides sonorensis</name>
    <name type="common">Biting midge</name>
    <dbReference type="NCBI Taxonomy" id="179676"/>
    <lineage>
        <taxon>Eukaryota</taxon>
        <taxon>Metazoa</taxon>
        <taxon>Ecdysozoa</taxon>
        <taxon>Arthropoda</taxon>
        <taxon>Hexapoda</taxon>
        <taxon>Insecta</taxon>
        <taxon>Pterygota</taxon>
        <taxon>Neoptera</taxon>
        <taxon>Endopterygota</taxon>
        <taxon>Diptera</taxon>
        <taxon>Nematocera</taxon>
        <taxon>Chironomoidea</taxon>
        <taxon>Ceratopogonidae</taxon>
        <taxon>Ceratopogoninae</taxon>
        <taxon>Culicoides</taxon>
        <taxon>Monoculicoides</taxon>
    </lineage>
</organism>
<feature type="domain" description="GDNF/GAS1" evidence="9">
    <location>
        <begin position="33"/>
        <end position="112"/>
    </location>
</feature>
<dbReference type="InterPro" id="IPR037193">
    <property type="entry name" value="GDNF_alpha"/>
</dbReference>
<feature type="region of interest" description="Disordered" evidence="8">
    <location>
        <begin position="697"/>
        <end position="757"/>
    </location>
</feature>
<evidence type="ECO:0000256" key="5">
    <source>
        <dbReference type="ARBA" id="ARBA00023136"/>
    </source>
</evidence>
<dbReference type="GO" id="GO:0007169">
    <property type="term" value="P:cell surface receptor protein tyrosine kinase signaling pathway"/>
    <property type="evidence" value="ECO:0007669"/>
    <property type="project" value="UniProtKB-ARBA"/>
</dbReference>
<proteinExistence type="inferred from homology"/>
<feature type="domain" description="GDNF/GAS1" evidence="9">
    <location>
        <begin position="484"/>
        <end position="563"/>
    </location>
</feature>
<evidence type="ECO:0000256" key="8">
    <source>
        <dbReference type="SAM" id="MobiDB-lite"/>
    </source>
</evidence>
<evidence type="ECO:0000256" key="2">
    <source>
        <dbReference type="ARBA" id="ARBA00005961"/>
    </source>
</evidence>
<keyword evidence="6" id="KW-0675">Receptor</keyword>
<evidence type="ECO:0000259" key="9">
    <source>
        <dbReference type="SMART" id="SM00907"/>
    </source>
</evidence>
<feature type="domain" description="GDNF/GAS1" evidence="9">
    <location>
        <begin position="587"/>
        <end position="668"/>
    </location>
</feature>
<dbReference type="GO" id="GO:0038023">
    <property type="term" value="F:signaling receptor activity"/>
    <property type="evidence" value="ECO:0007669"/>
    <property type="project" value="InterPro"/>
</dbReference>
<dbReference type="Pfam" id="PF02351">
    <property type="entry name" value="GDNF"/>
    <property type="match status" value="4"/>
</dbReference>
<dbReference type="SMART" id="SM00907">
    <property type="entry name" value="GDNF"/>
    <property type="match status" value="4"/>
</dbReference>
<dbReference type="AlphaFoldDB" id="A0A336M632"/>
<reference evidence="10" key="1">
    <citation type="submission" date="2018-07" db="EMBL/GenBank/DDBJ databases">
        <authorList>
            <person name="Quirk P.G."/>
            <person name="Krulwich T.A."/>
        </authorList>
    </citation>
    <scope>NUCLEOTIDE SEQUENCE</scope>
</reference>
<evidence type="ECO:0000256" key="1">
    <source>
        <dbReference type="ARBA" id="ARBA00004236"/>
    </source>
</evidence>
<evidence type="ECO:0000256" key="3">
    <source>
        <dbReference type="ARBA" id="ARBA00022475"/>
    </source>
</evidence>
<evidence type="ECO:0000256" key="7">
    <source>
        <dbReference type="ARBA" id="ARBA00023180"/>
    </source>
</evidence>
<feature type="domain" description="GDNF/GAS1" evidence="9">
    <location>
        <begin position="131"/>
        <end position="208"/>
    </location>
</feature>
<comment type="subcellular location">
    <subcellularLocation>
        <location evidence="1">Cell membrane</location>
    </subcellularLocation>
</comment>
<keyword evidence="7" id="KW-0325">Glycoprotein</keyword>
<dbReference type="GO" id="GO:0009897">
    <property type="term" value="C:external side of plasma membrane"/>
    <property type="evidence" value="ECO:0007669"/>
    <property type="project" value="TreeGrafter"/>
</dbReference>
<dbReference type="SUPFAM" id="SSF110035">
    <property type="entry name" value="GDNF receptor-like"/>
    <property type="match status" value="4"/>
</dbReference>
<keyword evidence="3" id="KW-1003">Cell membrane</keyword>
<dbReference type="VEuPathDB" id="VectorBase:CSON012400"/>
<dbReference type="GO" id="GO:0043235">
    <property type="term" value="C:receptor complex"/>
    <property type="evidence" value="ECO:0007669"/>
    <property type="project" value="TreeGrafter"/>
</dbReference>
<accession>A0A336M632</accession>
<evidence type="ECO:0000313" key="10">
    <source>
        <dbReference type="EMBL" id="SSX25490.1"/>
    </source>
</evidence>
<dbReference type="EMBL" id="UFQT01000583">
    <property type="protein sequence ID" value="SSX25490.1"/>
    <property type="molecule type" value="Genomic_DNA"/>
</dbReference>
<keyword evidence="4" id="KW-0732">Signal</keyword>
<name>A0A336M632_CULSO</name>
<dbReference type="PANTHER" id="PTHR10269:SF12">
    <property type="entry name" value="GLIAL CELL LINE-DERIVED NEUROTROPHIC FAMILY RECEPTOR-LIKE, ISOFORM E"/>
    <property type="match status" value="1"/>
</dbReference>
<evidence type="ECO:0000256" key="6">
    <source>
        <dbReference type="ARBA" id="ARBA00023170"/>
    </source>
</evidence>
<dbReference type="Pfam" id="PF25868">
    <property type="entry name" value="Fn1_3"/>
    <property type="match status" value="1"/>
</dbReference>
<dbReference type="GO" id="GO:0007399">
    <property type="term" value="P:nervous system development"/>
    <property type="evidence" value="ECO:0007669"/>
    <property type="project" value="TreeGrafter"/>
</dbReference>
<keyword evidence="5" id="KW-0472">Membrane</keyword>